<evidence type="ECO:0000256" key="1">
    <source>
        <dbReference type="ARBA" id="ARBA00022737"/>
    </source>
</evidence>
<dbReference type="InterPro" id="IPR056884">
    <property type="entry name" value="NPHP3-like_N"/>
</dbReference>
<evidence type="ECO:0000313" key="3">
    <source>
        <dbReference type="EMBL" id="KFA66368.1"/>
    </source>
</evidence>
<gene>
    <name evidence="3" type="ORF">S40285_01338</name>
</gene>
<dbReference type="PANTHER" id="PTHR10039">
    <property type="entry name" value="AMELOGENIN"/>
    <property type="match status" value="1"/>
</dbReference>
<dbReference type="AlphaFoldDB" id="A0A084QQY3"/>
<keyword evidence="1" id="KW-0677">Repeat</keyword>
<reference evidence="3 4" key="1">
    <citation type="journal article" date="2014" name="BMC Genomics">
        <title>Comparative genome sequencing reveals chemotype-specific gene clusters in the toxigenic black mold Stachybotrys.</title>
        <authorList>
            <person name="Semeiks J."/>
            <person name="Borek D."/>
            <person name="Otwinowski Z."/>
            <person name="Grishin N.V."/>
        </authorList>
    </citation>
    <scope>NUCLEOTIDE SEQUENCE [LARGE SCALE GENOMIC DNA]</scope>
    <source>
        <strain evidence="3 4">IBT 40285</strain>
    </source>
</reference>
<dbReference type="Proteomes" id="UP000028524">
    <property type="component" value="Unassembled WGS sequence"/>
</dbReference>
<dbReference type="InParanoid" id="A0A084QQY3"/>
<accession>A0A084QQY3</accession>
<dbReference type="InterPro" id="IPR027417">
    <property type="entry name" value="P-loop_NTPase"/>
</dbReference>
<proteinExistence type="predicted"/>
<feature type="domain" description="Nephrocystin 3-like N-terminal" evidence="2">
    <location>
        <begin position="307"/>
        <end position="474"/>
    </location>
</feature>
<dbReference type="OMA" id="THIHEAC"/>
<dbReference type="STRING" id="1283841.A0A084QQY3"/>
<dbReference type="HOGENOM" id="CLU_002341_0_2_1"/>
<organism evidence="3 4">
    <name type="scientific">Stachybotrys chlorohalonatus (strain IBT 40285)</name>
    <dbReference type="NCBI Taxonomy" id="1283841"/>
    <lineage>
        <taxon>Eukaryota</taxon>
        <taxon>Fungi</taxon>
        <taxon>Dikarya</taxon>
        <taxon>Ascomycota</taxon>
        <taxon>Pezizomycotina</taxon>
        <taxon>Sordariomycetes</taxon>
        <taxon>Hypocreomycetidae</taxon>
        <taxon>Hypocreales</taxon>
        <taxon>Stachybotryaceae</taxon>
        <taxon>Stachybotrys</taxon>
    </lineage>
</organism>
<keyword evidence="4" id="KW-1185">Reference proteome</keyword>
<dbReference type="OrthoDB" id="5086500at2759"/>
<protein>
    <recommendedName>
        <fullName evidence="2">Nephrocystin 3-like N-terminal domain-containing protein</fullName>
    </recommendedName>
</protein>
<dbReference type="PANTHER" id="PTHR10039:SF5">
    <property type="entry name" value="NACHT DOMAIN-CONTAINING PROTEIN"/>
    <property type="match status" value="1"/>
</dbReference>
<dbReference type="EMBL" id="KL660461">
    <property type="protein sequence ID" value="KFA66368.1"/>
    <property type="molecule type" value="Genomic_DNA"/>
</dbReference>
<dbReference type="Gene3D" id="3.40.50.300">
    <property type="entry name" value="P-loop containing nucleotide triphosphate hydrolases"/>
    <property type="match status" value="1"/>
</dbReference>
<dbReference type="Pfam" id="PF24883">
    <property type="entry name" value="NPHP3_N"/>
    <property type="match status" value="1"/>
</dbReference>
<name>A0A084QQY3_STAC4</name>
<evidence type="ECO:0000313" key="4">
    <source>
        <dbReference type="Proteomes" id="UP000028524"/>
    </source>
</evidence>
<sequence>MSGLEGLSLACNIFDVISFAGQTISACKDIYNGELTQPSILQEKADTMHTVATHIHEACGAMNTTEEKKLAETAIKCQKVAQQLEEKVRAILKHQKKGSVGKALLVRADSHGNAAALQYMAGGSCSCFSQHGLMLIVIDGSTTVQAIQLRQRRDFNDLAVDLQHFIAQIAAGHTLMQDLVREEHSLTRETVKTEHLHTRKMKALESQTVQAAVASELQGSHTKATNEQQHQRLIASFKFQEMNERYHQIHQADDATFQRIFRSYIKTAGEQLENEDAFEEVTDDGSNATESNIFSEDTAEIDHIWNSFVEWLQSDNKSYWIQGKPGSGKSTLVKFLVEHRATESLLDQWSKSYRKGAKTTILPYFFWKIGTKSQNAIRGLLCSLIHQYLSKDDMMVGYILDRFQTAASNDSPHDWSIKTLRDMRFMILDKSTRALCIFIDGLDEVCDDDGPESLLDIVDQLIQHGGVKVCISSRPARIFEKRLTRFPGLKLHQLTEPDMRRYVCKELGAVRQYVSDELRRKLAVELVYSAYGVFLWLCPVTRSIKNGIKQGNTEEDLYERLRVPRGI</sequence>
<dbReference type="SUPFAM" id="SSF52540">
    <property type="entry name" value="P-loop containing nucleoside triphosphate hydrolases"/>
    <property type="match status" value="1"/>
</dbReference>
<evidence type="ECO:0000259" key="2">
    <source>
        <dbReference type="Pfam" id="PF24883"/>
    </source>
</evidence>